<accession>A0A061AF83</accession>
<name>A0A061AF83_RHOTO</name>
<dbReference type="SUPFAM" id="SSF53756">
    <property type="entry name" value="UDP-Glycosyltransferase/glycogen phosphorylase"/>
    <property type="match status" value="1"/>
</dbReference>
<dbReference type="OrthoDB" id="2920394at2759"/>
<dbReference type="Pfam" id="PF00534">
    <property type="entry name" value="Glycos_transf_1"/>
    <property type="match status" value="1"/>
</dbReference>
<dbReference type="InterPro" id="IPR050194">
    <property type="entry name" value="Glycosyltransferase_grp1"/>
</dbReference>
<dbReference type="InterPro" id="IPR001296">
    <property type="entry name" value="Glyco_trans_1"/>
</dbReference>
<evidence type="ECO:0000256" key="3">
    <source>
        <dbReference type="SAM" id="Phobius"/>
    </source>
</evidence>
<reference evidence="6" key="1">
    <citation type="journal article" date="2014" name="Genome Announc.">
        <title>Draft genome sequence of Rhodosporidium toruloides CECT1137, an oleaginous yeast of biotechnological interest.</title>
        <authorList>
            <person name="Morin N."/>
            <person name="Calcas X."/>
            <person name="Devillers H."/>
            <person name="Durrens P."/>
            <person name="Sherman D.J."/>
            <person name="Nicaud J.-M."/>
            <person name="Neuveglise C."/>
        </authorList>
    </citation>
    <scope>NUCLEOTIDE SEQUENCE</scope>
    <source>
        <strain evidence="6">CECT1137</strain>
    </source>
</reference>
<dbReference type="AlphaFoldDB" id="A0A061AF83"/>
<dbReference type="PANTHER" id="PTHR45947">
    <property type="entry name" value="SULFOQUINOVOSYL TRANSFERASE SQD2"/>
    <property type="match status" value="1"/>
</dbReference>
<evidence type="ECO:0000256" key="2">
    <source>
        <dbReference type="SAM" id="MobiDB-lite"/>
    </source>
</evidence>
<keyword evidence="3" id="KW-0812">Transmembrane</keyword>
<gene>
    <name evidence="6" type="ORF">RHTO0S_01e16534g</name>
</gene>
<dbReference type="EMBL" id="LK052936">
    <property type="protein sequence ID" value="CDR36204.1"/>
    <property type="molecule type" value="Genomic_DNA"/>
</dbReference>
<evidence type="ECO:0000259" key="4">
    <source>
        <dbReference type="Pfam" id="PF00534"/>
    </source>
</evidence>
<dbReference type="Gene3D" id="3.40.50.2000">
    <property type="entry name" value="Glycogen Phosphorylase B"/>
    <property type="match status" value="2"/>
</dbReference>
<feature type="domain" description="Glycosyltransferase subfamily 4-like N-terminal" evidence="5">
    <location>
        <begin position="56"/>
        <end position="222"/>
    </location>
</feature>
<feature type="region of interest" description="Disordered" evidence="2">
    <location>
        <begin position="1"/>
        <end position="38"/>
    </location>
</feature>
<dbReference type="PANTHER" id="PTHR45947:SF3">
    <property type="entry name" value="SULFOQUINOVOSYL TRANSFERASE SQD2"/>
    <property type="match status" value="1"/>
</dbReference>
<dbReference type="GO" id="GO:0016757">
    <property type="term" value="F:glycosyltransferase activity"/>
    <property type="evidence" value="ECO:0007669"/>
    <property type="project" value="UniProtKB-KW"/>
</dbReference>
<keyword evidence="1" id="KW-0808">Transferase</keyword>
<feature type="compositionally biased region" description="Polar residues" evidence="2">
    <location>
        <begin position="24"/>
        <end position="37"/>
    </location>
</feature>
<keyword evidence="3" id="KW-1133">Transmembrane helix</keyword>
<dbReference type="InterPro" id="IPR028098">
    <property type="entry name" value="Glyco_trans_4-like_N"/>
</dbReference>
<dbReference type="Pfam" id="PF13439">
    <property type="entry name" value="Glyco_transf_4"/>
    <property type="match status" value="1"/>
</dbReference>
<proteinExistence type="predicted"/>
<evidence type="ECO:0000259" key="5">
    <source>
        <dbReference type="Pfam" id="PF13439"/>
    </source>
</evidence>
<feature type="domain" description="Glycosyl transferase family 1" evidence="4">
    <location>
        <begin position="288"/>
        <end position="419"/>
    </location>
</feature>
<organism evidence="6">
    <name type="scientific">Rhodotorula toruloides</name>
    <name type="common">Yeast</name>
    <name type="synonym">Rhodosporidium toruloides</name>
    <dbReference type="NCBI Taxonomy" id="5286"/>
    <lineage>
        <taxon>Eukaryota</taxon>
        <taxon>Fungi</taxon>
        <taxon>Dikarya</taxon>
        <taxon>Basidiomycota</taxon>
        <taxon>Pucciniomycotina</taxon>
        <taxon>Microbotryomycetes</taxon>
        <taxon>Sporidiobolales</taxon>
        <taxon>Sporidiobolaceae</taxon>
        <taxon>Rhodotorula</taxon>
    </lineage>
</organism>
<feature type="transmembrane region" description="Helical" evidence="3">
    <location>
        <begin position="618"/>
        <end position="640"/>
    </location>
</feature>
<protein>
    <submittedName>
        <fullName evidence="6">RHTO0S01e16534g1_1</fullName>
    </submittedName>
</protein>
<evidence type="ECO:0000256" key="1">
    <source>
        <dbReference type="ARBA" id="ARBA00022676"/>
    </source>
</evidence>
<keyword evidence="3" id="KW-0472">Membrane</keyword>
<sequence>MSAATPPALPKPLSGRELDLLEKANSSPSTGASSGQTSERRSLRIAIVTENFLPKIDGVTRTLAMLLEHLQAEGHEALVLGPASTLTSYAGAEVVSTKGIPLLGVYRGLGLNFLRPRFIRKLREFKPDIIQFTDPIWLCAQTIPMVQYYFPDTPLVSSYHTNLAMYATLFGFSWLTPVMWSLQRNLHGRCNLSFCPSPSTARMLEQQGFQNLRIWPRGVDVEMFRPEARDYALRQSWGVEPQDLDADRPSPRVHASDSRISCDELPPLNLPPPYSAQPASTFSATSPSKLVVLYVGRISWEKNLRLLIEAFRGLQEPDLATNRPACQLVFVGDGPARAEAESLCKKYGLDALFLGFKKGEQLAAAYASADIFAFPSFTETFGQVVSEAQASGLPVVGLKAEGVSDLVDHGRTGLLLDLNDLRPVATSGSQPPAYSATPSAIPSDPHALLDLSSPTFPTAVSLYRSLIASLATNPDLRRTMAAAAYDVASKRSWFGAMEQLVDGYRDLTAARDARLAQHEKDELALSRTSTIEFDVVCDDRAEKVDGETAQSTGASTPQRRRRLLRLDGVFKRSGRRFQDGSVSLAPLKWLAPKPAVVATNGGIVLTASKGDDGASSKLMVHLFEGAVFFCLLYVAVSWMAQLEALAFIRV</sequence>
<dbReference type="CDD" id="cd03814">
    <property type="entry name" value="GT4-like"/>
    <property type="match status" value="1"/>
</dbReference>
<evidence type="ECO:0000313" key="6">
    <source>
        <dbReference type="EMBL" id="CDR36204.1"/>
    </source>
</evidence>
<keyword evidence="1" id="KW-0328">Glycosyltransferase</keyword>